<accession>A0A5S9PSV3</accession>
<proteinExistence type="predicted"/>
<evidence type="ECO:0000313" key="4">
    <source>
        <dbReference type="EMBL" id="CAA0107459.1"/>
    </source>
</evidence>
<evidence type="ECO:0000313" key="5">
    <source>
        <dbReference type="Proteomes" id="UP000441399"/>
    </source>
</evidence>
<keyword evidence="1 2" id="KW-0732">Signal</keyword>
<evidence type="ECO:0000256" key="1">
    <source>
        <dbReference type="ARBA" id="ARBA00022729"/>
    </source>
</evidence>
<keyword evidence="5" id="KW-1185">Reference proteome</keyword>
<evidence type="ECO:0000256" key="2">
    <source>
        <dbReference type="SAM" id="SignalP"/>
    </source>
</evidence>
<dbReference type="SUPFAM" id="SSF56925">
    <property type="entry name" value="OMPA-like"/>
    <property type="match status" value="1"/>
</dbReference>
<reference evidence="4 5" key="1">
    <citation type="submission" date="2019-11" db="EMBL/GenBank/DDBJ databases">
        <authorList>
            <person name="Holert J."/>
        </authorList>
    </citation>
    <scope>NUCLEOTIDE SEQUENCE [LARGE SCALE GENOMIC DNA]</scope>
    <source>
        <strain evidence="4">SB11_3</strain>
    </source>
</reference>
<feature type="domain" description="Outer membrane protein beta-barrel" evidence="3">
    <location>
        <begin position="10"/>
        <end position="202"/>
    </location>
</feature>
<dbReference type="EMBL" id="CACSIO010000012">
    <property type="protein sequence ID" value="CAA0107459.1"/>
    <property type="molecule type" value="Genomic_DNA"/>
</dbReference>
<protein>
    <recommendedName>
        <fullName evidence="3">Outer membrane protein beta-barrel domain-containing protein</fullName>
    </recommendedName>
</protein>
<dbReference type="InterPro" id="IPR027385">
    <property type="entry name" value="Beta-barrel_OMP"/>
</dbReference>
<organism evidence="4 5">
    <name type="scientific">BD1-7 clade bacterium</name>
    <dbReference type="NCBI Taxonomy" id="2029982"/>
    <lineage>
        <taxon>Bacteria</taxon>
        <taxon>Pseudomonadati</taxon>
        <taxon>Pseudomonadota</taxon>
        <taxon>Gammaproteobacteria</taxon>
        <taxon>Cellvibrionales</taxon>
        <taxon>Spongiibacteraceae</taxon>
        <taxon>BD1-7 clade</taxon>
    </lineage>
</organism>
<dbReference type="Pfam" id="PF13505">
    <property type="entry name" value="OMP_b-brl"/>
    <property type="match status" value="1"/>
</dbReference>
<name>A0A5S9PSV3_9GAMM</name>
<feature type="chain" id="PRO_5024901534" description="Outer membrane protein beta-barrel domain-containing protein" evidence="2">
    <location>
        <begin position="23"/>
        <end position="202"/>
    </location>
</feature>
<dbReference type="Gene3D" id="2.40.160.20">
    <property type="match status" value="1"/>
</dbReference>
<dbReference type="Proteomes" id="UP000441399">
    <property type="component" value="Unassembled WGS sequence"/>
</dbReference>
<sequence>MKKLIAAQAAVIACSLAPNAIAQSANDDGVMPVSGVYLGANVGRSTADTDVFGPSIVLDVFDEIFNFSSSIYLGYRIYPWVSVEAGYNSYVSSDTGIGGGTAEFTLDSWSLTAKFSYPVTPWFSPYLRVGPDWVRQKSVYNSRTFPSLNEYSNERSFLLQTGAGTDFILARRYTISLNWKRNVGNGKIKGFSDFNLGFSYTF</sequence>
<dbReference type="AlphaFoldDB" id="A0A5S9PSV3"/>
<dbReference type="InterPro" id="IPR011250">
    <property type="entry name" value="OMP/PagP_B-barrel"/>
</dbReference>
<feature type="signal peptide" evidence="2">
    <location>
        <begin position="1"/>
        <end position="22"/>
    </location>
</feature>
<dbReference type="OrthoDB" id="9782229at2"/>
<evidence type="ECO:0000259" key="3">
    <source>
        <dbReference type="Pfam" id="PF13505"/>
    </source>
</evidence>
<gene>
    <name evidence="4" type="ORF">OPDIPICF_01192</name>
</gene>